<dbReference type="NCBIfam" id="TIGR04183">
    <property type="entry name" value="Por_Secre_tail"/>
    <property type="match status" value="1"/>
</dbReference>
<feature type="domain" description="Secretion system C-terminal sorting" evidence="5">
    <location>
        <begin position="378"/>
        <end position="447"/>
    </location>
</feature>
<dbReference type="Gene3D" id="3.80.10.10">
    <property type="entry name" value="Ribonuclease Inhibitor"/>
    <property type="match status" value="1"/>
</dbReference>
<dbReference type="Proteomes" id="UP000323720">
    <property type="component" value="Unassembled WGS sequence"/>
</dbReference>
<protein>
    <submittedName>
        <fullName evidence="6">T9SS type A sorting domain-containing protein</fullName>
    </submittedName>
</protein>
<name>A0A5D0R407_9FLAO</name>
<dbReference type="RefSeq" id="WP_148404311.1">
    <property type="nucleotide sequence ID" value="NZ_VSKK01000003.1"/>
</dbReference>
<accession>A0A5D0R407</accession>
<feature type="signal peptide" evidence="4">
    <location>
        <begin position="1"/>
        <end position="28"/>
    </location>
</feature>
<proteinExistence type="predicted"/>
<dbReference type="InterPro" id="IPR032675">
    <property type="entry name" value="LRR_dom_sf"/>
</dbReference>
<comment type="caution">
    <text evidence="6">The sequence shown here is derived from an EMBL/GenBank/DDBJ whole genome shotgun (WGS) entry which is preliminary data.</text>
</comment>
<feature type="chain" id="PRO_5023050522" evidence="4">
    <location>
        <begin position="29"/>
        <end position="448"/>
    </location>
</feature>
<dbReference type="PANTHER" id="PTHR47566">
    <property type="match status" value="1"/>
</dbReference>
<keyword evidence="2 4" id="KW-0732">Signal</keyword>
<evidence type="ECO:0000259" key="5">
    <source>
        <dbReference type="Pfam" id="PF18962"/>
    </source>
</evidence>
<sequence length="448" mass="49566">MSSTNSTFSNNRFSLLATLILLSGFSYAQTTTAISDANFEQALINQGIDTNGFNGTILNSDAESIISLNIYDKNINDLTGIEAFVNLRHLYGYNNNISQLDLSHNLALTILDVENNGIENLNISQNINLEELYVSNNLLQALTVSHLLDLAVLSANLNNLNSLNVSNNSKLEALWCYSNNISILDLSNNYELESLFCGDNNLNALNISNNFDLETLSCASNNLHAISFSDCSDISFIDISNNLFTELDLTQNSGVKRLMCDNNFITELELFNAPNLFLLYATNNLIEHIDVSMNDQLRHIRLGNNQLQTIDIRNSRNDKISAFNADNNEDLSCIFVDNTNAPYLSNWVIDIASHFVSSETGCNALSVADEPSLVSFEIYPNPASDYLNIRNLQPNSNISIFNTNGQMVKQHNGTSGLNTLDISHLSSGMYLVKVASLNQSLIKKIIVN</sequence>
<gene>
    <name evidence="6" type="ORF">ES674_12070</name>
</gene>
<organism evidence="6 7">
    <name type="scientific">Bizionia myxarmorum</name>
    <dbReference type="NCBI Taxonomy" id="291186"/>
    <lineage>
        <taxon>Bacteria</taxon>
        <taxon>Pseudomonadati</taxon>
        <taxon>Bacteroidota</taxon>
        <taxon>Flavobacteriia</taxon>
        <taxon>Flavobacteriales</taxon>
        <taxon>Flavobacteriaceae</taxon>
        <taxon>Bizionia</taxon>
    </lineage>
</organism>
<dbReference type="InterPro" id="IPR026444">
    <property type="entry name" value="Secre_tail"/>
</dbReference>
<evidence type="ECO:0000256" key="1">
    <source>
        <dbReference type="ARBA" id="ARBA00022614"/>
    </source>
</evidence>
<evidence type="ECO:0000313" key="7">
    <source>
        <dbReference type="Proteomes" id="UP000323720"/>
    </source>
</evidence>
<dbReference type="OrthoDB" id="8901262at2"/>
<reference evidence="6 7" key="1">
    <citation type="submission" date="2019-08" db="EMBL/GenBank/DDBJ databases">
        <title>Genomes of Antarctic Bizionia species.</title>
        <authorList>
            <person name="Bowman J.P."/>
        </authorList>
    </citation>
    <scope>NUCLEOTIDE SEQUENCE [LARGE SCALE GENOMIC DNA]</scope>
    <source>
        <strain evidence="6 7">ADA-4</strain>
    </source>
</reference>
<dbReference type="GO" id="GO:0035591">
    <property type="term" value="F:signaling adaptor activity"/>
    <property type="evidence" value="ECO:0007669"/>
    <property type="project" value="TreeGrafter"/>
</dbReference>
<keyword evidence="3" id="KW-0677">Repeat</keyword>
<dbReference type="Pfam" id="PF18962">
    <property type="entry name" value="Por_Secre_tail"/>
    <property type="match status" value="1"/>
</dbReference>
<evidence type="ECO:0000256" key="3">
    <source>
        <dbReference type="ARBA" id="ARBA00022737"/>
    </source>
</evidence>
<dbReference type="SUPFAM" id="SSF52058">
    <property type="entry name" value="L domain-like"/>
    <property type="match status" value="1"/>
</dbReference>
<dbReference type="EMBL" id="VSKK01000003">
    <property type="protein sequence ID" value="TYB76320.1"/>
    <property type="molecule type" value="Genomic_DNA"/>
</dbReference>
<dbReference type="PANTHER" id="PTHR47566:SF1">
    <property type="entry name" value="PROTEIN NUD1"/>
    <property type="match status" value="1"/>
</dbReference>
<evidence type="ECO:0000256" key="4">
    <source>
        <dbReference type="SAM" id="SignalP"/>
    </source>
</evidence>
<evidence type="ECO:0000313" key="6">
    <source>
        <dbReference type="EMBL" id="TYB76320.1"/>
    </source>
</evidence>
<keyword evidence="7" id="KW-1185">Reference proteome</keyword>
<dbReference type="InterPro" id="IPR052574">
    <property type="entry name" value="CDIRP"/>
</dbReference>
<evidence type="ECO:0000256" key="2">
    <source>
        <dbReference type="ARBA" id="ARBA00022729"/>
    </source>
</evidence>
<keyword evidence="1" id="KW-0433">Leucine-rich repeat</keyword>
<dbReference type="AlphaFoldDB" id="A0A5D0R407"/>